<evidence type="ECO:0000313" key="2">
    <source>
        <dbReference type="Proteomes" id="UP000552709"/>
    </source>
</evidence>
<comment type="caution">
    <text evidence="1">The sequence shown here is derived from an EMBL/GenBank/DDBJ whole genome shotgun (WGS) entry which is preliminary data.</text>
</comment>
<gene>
    <name evidence="1" type="ORF">HNQ08_001553</name>
</gene>
<dbReference type="EMBL" id="JACHFL010000003">
    <property type="protein sequence ID" value="MBB5362458.1"/>
    <property type="molecule type" value="Genomic_DNA"/>
</dbReference>
<name>A0A7W8NF61_9DEIO</name>
<dbReference type="AlphaFoldDB" id="A0A7W8NF61"/>
<proteinExistence type="predicted"/>
<evidence type="ECO:0000313" key="1">
    <source>
        <dbReference type="EMBL" id="MBB5362458.1"/>
    </source>
</evidence>
<organism evidence="1 2">
    <name type="scientific">Deinococcus humi</name>
    <dbReference type="NCBI Taxonomy" id="662880"/>
    <lineage>
        <taxon>Bacteria</taxon>
        <taxon>Thermotogati</taxon>
        <taxon>Deinococcota</taxon>
        <taxon>Deinococci</taxon>
        <taxon>Deinococcales</taxon>
        <taxon>Deinococcaceae</taxon>
        <taxon>Deinococcus</taxon>
    </lineage>
</organism>
<keyword evidence="2" id="KW-1185">Reference proteome</keyword>
<reference evidence="1 2" key="1">
    <citation type="submission" date="2020-08" db="EMBL/GenBank/DDBJ databases">
        <title>Genomic Encyclopedia of Type Strains, Phase IV (KMG-IV): sequencing the most valuable type-strain genomes for metagenomic binning, comparative biology and taxonomic classification.</title>
        <authorList>
            <person name="Goeker M."/>
        </authorList>
    </citation>
    <scope>NUCLEOTIDE SEQUENCE [LARGE SCALE GENOMIC DNA]</scope>
    <source>
        <strain evidence="1 2">DSM 27939</strain>
    </source>
</reference>
<accession>A0A7W8NF61</accession>
<sequence>MPIAYDARDHEGERLAVFQQVWDKIAPRLQTWVRGQA</sequence>
<protein>
    <submittedName>
        <fullName evidence="1">Uncharacterized protein</fullName>
    </submittedName>
</protein>
<dbReference type="Proteomes" id="UP000552709">
    <property type="component" value="Unassembled WGS sequence"/>
</dbReference>